<comment type="subcellular location">
    <subcellularLocation>
        <location evidence="2">Mitochondrion inner membrane</location>
        <topology evidence="2">Single-pass membrane protein</topology>
    </subcellularLocation>
</comment>
<comment type="similarity">
    <text evidence="3">Belongs to the COX16 family.</text>
</comment>
<keyword evidence="7" id="KW-0999">Mitochondrion inner membrane</keyword>
<comment type="function">
    <text evidence="1">Required for the assembly of the mitochondrial respiratory chain complex IV (CIV), also known as cytochrome c oxidase. May participate in merging the COX1 and COX2 assembly lines.</text>
</comment>
<evidence type="ECO:0000256" key="1">
    <source>
        <dbReference type="ARBA" id="ARBA00002490"/>
    </source>
</evidence>
<keyword evidence="9" id="KW-0496">Mitochondrion</keyword>
<reference evidence="13 14" key="2">
    <citation type="journal article" date="2014" name="J. Gen. Appl. Microbiol.">
        <title>The early diverging ascomycetous budding yeast Saitoella complicata has three histone deacetylases belonging to the Clr6, Hos2, and Rpd3 lineages.</title>
        <authorList>
            <person name="Nishida H."/>
            <person name="Matsumoto T."/>
            <person name="Kondo S."/>
            <person name="Hamamoto M."/>
            <person name="Yoshikawa H."/>
        </authorList>
    </citation>
    <scope>NUCLEOTIDE SEQUENCE [LARGE SCALE GENOMIC DNA]</scope>
    <source>
        <strain evidence="13 14">NRRL Y-17804</strain>
    </source>
</reference>
<sequence length="170" mass="19292">MSLILIDLGSIFLMHLSSAHSRVLTCSRNVDKPHILPHSPSLSLNMALGGRVWRSPTKEAAYNRTFTARFNAAVRKNQFVLFGLPMMGMIVVGSYVLSFATQERYNVSDRRVSQMSNEEELGLKKDRRKIDLKEEYYKLEAKGLASDGDDWEQVRVQRLPGELDGILGKY</sequence>
<name>A0A0E9NEW9_SAICN</name>
<proteinExistence type="inferred from homology"/>
<keyword evidence="8 11" id="KW-1133">Transmembrane helix</keyword>
<feature type="transmembrane region" description="Helical" evidence="11">
    <location>
        <begin position="79"/>
        <end position="101"/>
    </location>
</feature>
<dbReference type="GO" id="GO:0033617">
    <property type="term" value="P:mitochondrial respiratory chain complex IV assembly"/>
    <property type="evidence" value="ECO:0007669"/>
    <property type="project" value="TreeGrafter"/>
</dbReference>
<evidence type="ECO:0000256" key="9">
    <source>
        <dbReference type="ARBA" id="ARBA00023128"/>
    </source>
</evidence>
<keyword evidence="6 11" id="KW-0812">Transmembrane</keyword>
<evidence type="ECO:0000256" key="10">
    <source>
        <dbReference type="ARBA" id="ARBA00023136"/>
    </source>
</evidence>
<accession>A0A0E9NEW9</accession>
<evidence type="ECO:0000256" key="11">
    <source>
        <dbReference type="SAM" id="Phobius"/>
    </source>
</evidence>
<comment type="caution">
    <text evidence="13">The sequence shown here is derived from an EMBL/GenBank/DDBJ whole genome shotgun (WGS) entry which is preliminary data.</text>
</comment>
<keyword evidence="14" id="KW-1185">Reference proteome</keyword>
<evidence type="ECO:0000256" key="7">
    <source>
        <dbReference type="ARBA" id="ARBA00022792"/>
    </source>
</evidence>
<dbReference type="AlphaFoldDB" id="A0A0E9NEW9"/>
<reference evidence="13 14" key="1">
    <citation type="journal article" date="2011" name="J. Gen. Appl. Microbiol.">
        <title>Draft genome sequencing of the enigmatic yeast Saitoella complicata.</title>
        <authorList>
            <person name="Nishida H."/>
            <person name="Hamamoto M."/>
            <person name="Sugiyama J."/>
        </authorList>
    </citation>
    <scope>NUCLEOTIDE SEQUENCE [LARGE SCALE GENOMIC DNA]</scope>
    <source>
        <strain evidence="13 14">NRRL Y-17804</strain>
    </source>
</reference>
<keyword evidence="12" id="KW-0732">Signal</keyword>
<evidence type="ECO:0000256" key="3">
    <source>
        <dbReference type="ARBA" id="ARBA00008370"/>
    </source>
</evidence>
<dbReference type="STRING" id="698492.A0A0E9NEW9"/>
<protein>
    <recommendedName>
        <fullName evidence="4">Cytochrome c oxidase assembly protein COX16, mitochondrial</fullName>
    </recommendedName>
    <alternativeName>
        <fullName evidence="5">Cytochrome c oxidase assembly protein cox16, mitochondrial</fullName>
    </alternativeName>
</protein>
<evidence type="ECO:0000256" key="8">
    <source>
        <dbReference type="ARBA" id="ARBA00022989"/>
    </source>
</evidence>
<feature type="chain" id="PRO_5002430370" description="Cytochrome c oxidase assembly protein COX16, mitochondrial" evidence="12">
    <location>
        <begin position="20"/>
        <end position="170"/>
    </location>
</feature>
<evidence type="ECO:0000256" key="6">
    <source>
        <dbReference type="ARBA" id="ARBA00022692"/>
    </source>
</evidence>
<reference evidence="13 14" key="3">
    <citation type="journal article" date="2015" name="Genome Announc.">
        <title>Draft Genome Sequence of the Archiascomycetous Yeast Saitoella complicata.</title>
        <authorList>
            <person name="Yamauchi K."/>
            <person name="Kondo S."/>
            <person name="Hamamoto M."/>
            <person name="Takahashi Y."/>
            <person name="Ogura Y."/>
            <person name="Hayashi T."/>
            <person name="Nishida H."/>
        </authorList>
    </citation>
    <scope>NUCLEOTIDE SEQUENCE [LARGE SCALE GENOMIC DNA]</scope>
    <source>
        <strain evidence="13 14">NRRL Y-17804</strain>
    </source>
</reference>
<dbReference type="OMA" id="VNMKDEY"/>
<evidence type="ECO:0000256" key="2">
    <source>
        <dbReference type="ARBA" id="ARBA00004434"/>
    </source>
</evidence>
<evidence type="ECO:0000313" key="14">
    <source>
        <dbReference type="Proteomes" id="UP000033140"/>
    </source>
</evidence>
<dbReference type="Pfam" id="PF14138">
    <property type="entry name" value="COX16"/>
    <property type="match status" value="1"/>
</dbReference>
<dbReference type="PANTHER" id="PTHR17130">
    <property type="entry name" value="MITOCHONDRIAL OUTER MEMBRANE PROTEIN 25"/>
    <property type="match status" value="1"/>
</dbReference>
<dbReference type="Proteomes" id="UP000033140">
    <property type="component" value="Unassembled WGS sequence"/>
</dbReference>
<keyword evidence="10 11" id="KW-0472">Membrane</keyword>
<dbReference type="InterPro" id="IPR020164">
    <property type="entry name" value="Cyt_c_Oxase_assmbl_COX16"/>
</dbReference>
<dbReference type="EMBL" id="BACD03000014">
    <property type="protein sequence ID" value="GAO48397.1"/>
    <property type="molecule type" value="Genomic_DNA"/>
</dbReference>
<evidence type="ECO:0000256" key="12">
    <source>
        <dbReference type="SAM" id="SignalP"/>
    </source>
</evidence>
<feature type="signal peptide" evidence="12">
    <location>
        <begin position="1"/>
        <end position="19"/>
    </location>
</feature>
<gene>
    <name evidence="13" type="ORF">G7K_2570-t1</name>
</gene>
<evidence type="ECO:0000313" key="13">
    <source>
        <dbReference type="EMBL" id="GAO48397.1"/>
    </source>
</evidence>
<dbReference type="GO" id="GO:0005743">
    <property type="term" value="C:mitochondrial inner membrane"/>
    <property type="evidence" value="ECO:0007669"/>
    <property type="project" value="UniProtKB-SubCell"/>
</dbReference>
<dbReference type="PANTHER" id="PTHR17130:SF14">
    <property type="entry name" value="CYTOCHROME C OXIDASE ASSEMBLY PROTEIN COX16 HOMOLOG, MITOCHONDRIAL"/>
    <property type="match status" value="1"/>
</dbReference>
<evidence type="ECO:0000256" key="5">
    <source>
        <dbReference type="ARBA" id="ARBA00019222"/>
    </source>
</evidence>
<organism evidence="13 14">
    <name type="scientific">Saitoella complicata (strain BCRC 22490 / CBS 7301 / JCM 7358 / NBRC 10748 / NRRL Y-17804)</name>
    <dbReference type="NCBI Taxonomy" id="698492"/>
    <lineage>
        <taxon>Eukaryota</taxon>
        <taxon>Fungi</taxon>
        <taxon>Dikarya</taxon>
        <taxon>Ascomycota</taxon>
        <taxon>Taphrinomycotina</taxon>
        <taxon>Taphrinomycotina incertae sedis</taxon>
        <taxon>Saitoella</taxon>
    </lineage>
</organism>
<evidence type="ECO:0000256" key="4">
    <source>
        <dbReference type="ARBA" id="ARBA00015368"/>
    </source>
</evidence>